<dbReference type="PANTHER" id="PTHR11927">
    <property type="entry name" value="GALACTOSIDE 2-L-FUCOSYLTRANSFERASE"/>
    <property type="match status" value="1"/>
</dbReference>
<keyword evidence="1" id="KW-0328">Glycosyltransferase</keyword>
<accession>A0A1T4WXV3</accession>
<dbReference type="Proteomes" id="UP000189735">
    <property type="component" value="Unassembled WGS sequence"/>
</dbReference>
<evidence type="ECO:0000313" key="3">
    <source>
        <dbReference type="EMBL" id="SKA82213.1"/>
    </source>
</evidence>
<name>A0A1T4WXV3_9MICO</name>
<dbReference type="PANTHER" id="PTHR11927:SF9">
    <property type="entry name" value="L-FUCOSYLTRANSFERASE"/>
    <property type="match status" value="1"/>
</dbReference>
<dbReference type="GO" id="GO:0008107">
    <property type="term" value="F:galactoside 2-alpha-L-fucosyltransferase activity"/>
    <property type="evidence" value="ECO:0007669"/>
    <property type="project" value="InterPro"/>
</dbReference>
<evidence type="ECO:0000256" key="2">
    <source>
        <dbReference type="ARBA" id="ARBA00022679"/>
    </source>
</evidence>
<dbReference type="GO" id="GO:0016020">
    <property type="term" value="C:membrane"/>
    <property type="evidence" value="ECO:0007669"/>
    <property type="project" value="InterPro"/>
</dbReference>
<evidence type="ECO:0000256" key="1">
    <source>
        <dbReference type="ARBA" id="ARBA00022676"/>
    </source>
</evidence>
<dbReference type="EMBL" id="FUYG01000001">
    <property type="protein sequence ID" value="SKA82213.1"/>
    <property type="molecule type" value="Genomic_DNA"/>
</dbReference>
<organism evidence="3 4">
    <name type="scientific">Agreia bicolorata</name>
    <dbReference type="NCBI Taxonomy" id="110935"/>
    <lineage>
        <taxon>Bacteria</taxon>
        <taxon>Bacillati</taxon>
        <taxon>Actinomycetota</taxon>
        <taxon>Actinomycetes</taxon>
        <taxon>Micrococcales</taxon>
        <taxon>Microbacteriaceae</taxon>
        <taxon>Agreia</taxon>
    </lineage>
</organism>
<evidence type="ECO:0000313" key="4">
    <source>
        <dbReference type="Proteomes" id="UP000189735"/>
    </source>
</evidence>
<gene>
    <name evidence="3" type="ORF">SAMN06295879_0453</name>
</gene>
<proteinExistence type="predicted"/>
<sequence length="284" mass="31545">MPSIRTGRMQEAVISWIQGGLGNQLFQINAGHHIASWENRPHLVSVSSYRRDALRNFTSAAIVDKETRTNALENALIGAPYSRAGSMKTRTTLSRLRIETTLEDASGKPAVLVGFFQEPDAVALSTHFVAASLDRFRERQSDHPLAKQIRGRVVVHVRRGDYASAPGAISAFGSIRPDFYLEATERLGVSIRDTVMFTDDPDYVIQTFALPSSQIIGPSDAATDLETLVLMSMGNGMVLPNSTFSWWAAELMNRPERTIAPEFWFVDHRKGQTLARDTWGRVPN</sequence>
<dbReference type="GO" id="GO:0005975">
    <property type="term" value="P:carbohydrate metabolic process"/>
    <property type="evidence" value="ECO:0007669"/>
    <property type="project" value="InterPro"/>
</dbReference>
<dbReference type="InterPro" id="IPR002516">
    <property type="entry name" value="Glyco_trans_11"/>
</dbReference>
<protein>
    <submittedName>
        <fullName evidence="3">Glycosyl transferase family 11</fullName>
    </submittedName>
</protein>
<dbReference type="AlphaFoldDB" id="A0A1T4WXV3"/>
<reference evidence="4" key="1">
    <citation type="submission" date="2017-02" db="EMBL/GenBank/DDBJ databases">
        <authorList>
            <person name="Varghese N."/>
            <person name="Submissions S."/>
        </authorList>
    </citation>
    <scope>NUCLEOTIDE SEQUENCE [LARGE SCALE GENOMIC DNA]</scope>
    <source>
        <strain evidence="4">VKM Ac-2052</strain>
    </source>
</reference>
<dbReference type="Pfam" id="PF01531">
    <property type="entry name" value="Glyco_transf_11"/>
    <property type="match status" value="1"/>
</dbReference>
<keyword evidence="2 3" id="KW-0808">Transferase</keyword>